<dbReference type="RefSeq" id="WP_207366344.1">
    <property type="nucleotide sequence ID" value="NZ_JAFMYV010000011.1"/>
</dbReference>
<comment type="caution">
    <text evidence="2">The sequence shown here is derived from an EMBL/GenBank/DDBJ whole genome shotgun (WGS) entry which is preliminary data.</text>
</comment>
<dbReference type="SUPFAM" id="SSF53474">
    <property type="entry name" value="alpha/beta-Hydrolases"/>
    <property type="match status" value="1"/>
</dbReference>
<evidence type="ECO:0000313" key="3">
    <source>
        <dbReference type="Proteomes" id="UP000664034"/>
    </source>
</evidence>
<dbReference type="InterPro" id="IPR000639">
    <property type="entry name" value="Epox_hydrolase-like"/>
</dbReference>
<dbReference type="PANTHER" id="PTHR43798">
    <property type="entry name" value="MONOACYLGLYCEROL LIPASE"/>
    <property type="match status" value="1"/>
</dbReference>
<dbReference type="Gene3D" id="3.40.50.1820">
    <property type="entry name" value="alpha/beta hydrolase"/>
    <property type="match status" value="1"/>
</dbReference>
<dbReference type="Proteomes" id="UP000664034">
    <property type="component" value="Unassembled WGS sequence"/>
</dbReference>
<sequence length="275" mass="30306">MSLFTSPTGVDLYYEIHEPGSSVANPETIVFSHGLLWSGRMFAHQVAAFKNRYRVVTYDHRGQGQSSSPDSGYDMDTVFADGVALLEGLQLGPCHFAGLSMGGFVGMRLASRRPDLLRSLILLETSADPEPEENRTKYMLLNTVVRWFGIWAVVNPVMKIMFSRTFLRDPARIDERKQWKDELRTNRPTITKAVDGVISRKGVYGELAAISCPTLIIVGDEDVATPPAKAYRIHRQITGSLLMRIPKAGHSSSIEEPAAINAAIRQFLVGIGAAA</sequence>
<dbReference type="GO" id="GO:0016787">
    <property type="term" value="F:hydrolase activity"/>
    <property type="evidence" value="ECO:0007669"/>
    <property type="project" value="UniProtKB-KW"/>
</dbReference>
<gene>
    <name evidence="2" type="ORF">J2I47_19790</name>
</gene>
<dbReference type="InterPro" id="IPR029058">
    <property type="entry name" value="AB_hydrolase_fold"/>
</dbReference>
<dbReference type="PRINTS" id="PR00111">
    <property type="entry name" value="ABHYDROLASE"/>
</dbReference>
<dbReference type="EMBL" id="JAFMYV010000011">
    <property type="protein sequence ID" value="MBO0938804.1"/>
    <property type="molecule type" value="Genomic_DNA"/>
</dbReference>
<evidence type="ECO:0000313" key="2">
    <source>
        <dbReference type="EMBL" id="MBO0938804.1"/>
    </source>
</evidence>
<protein>
    <submittedName>
        <fullName evidence="2">Alpha/beta fold hydrolase</fullName>
    </submittedName>
</protein>
<dbReference type="AlphaFoldDB" id="A0A939GKA1"/>
<dbReference type="PRINTS" id="PR00412">
    <property type="entry name" value="EPOXHYDRLASE"/>
</dbReference>
<evidence type="ECO:0000259" key="1">
    <source>
        <dbReference type="Pfam" id="PF00561"/>
    </source>
</evidence>
<dbReference type="InterPro" id="IPR000073">
    <property type="entry name" value="AB_hydrolase_1"/>
</dbReference>
<reference evidence="2" key="1">
    <citation type="submission" date="2021-03" db="EMBL/GenBank/DDBJ databases">
        <title>Fibrella sp. HMF5335 genome sequencing and assembly.</title>
        <authorList>
            <person name="Kang H."/>
            <person name="Kim H."/>
            <person name="Bae S."/>
            <person name="Joh K."/>
        </authorList>
    </citation>
    <scope>NUCLEOTIDE SEQUENCE</scope>
    <source>
        <strain evidence="2">HMF5335</strain>
    </source>
</reference>
<accession>A0A939GKA1</accession>
<feature type="domain" description="AB hydrolase-1" evidence="1">
    <location>
        <begin position="28"/>
        <end position="257"/>
    </location>
</feature>
<proteinExistence type="predicted"/>
<keyword evidence="2" id="KW-0378">Hydrolase</keyword>
<organism evidence="2 3">
    <name type="scientific">Fibrella rubiginis</name>
    <dbReference type="NCBI Taxonomy" id="2817060"/>
    <lineage>
        <taxon>Bacteria</taxon>
        <taxon>Pseudomonadati</taxon>
        <taxon>Bacteroidota</taxon>
        <taxon>Cytophagia</taxon>
        <taxon>Cytophagales</taxon>
        <taxon>Spirosomataceae</taxon>
        <taxon>Fibrella</taxon>
    </lineage>
</organism>
<dbReference type="PANTHER" id="PTHR43798:SF29">
    <property type="entry name" value="AB HYDROLASE-1 DOMAIN-CONTAINING PROTEIN"/>
    <property type="match status" value="1"/>
</dbReference>
<dbReference type="InterPro" id="IPR050266">
    <property type="entry name" value="AB_hydrolase_sf"/>
</dbReference>
<name>A0A939GKA1_9BACT</name>
<keyword evidence="3" id="KW-1185">Reference proteome</keyword>
<dbReference type="Pfam" id="PF00561">
    <property type="entry name" value="Abhydrolase_1"/>
    <property type="match status" value="1"/>
</dbReference>